<name>A0A8I2YYG5_9AGAM</name>
<sequence>MEHKSVHGLAVTRDGKKTISSHGGEEGRVNVWDVESRRLVLGMALLRGTPQDCHLARCIDSLRLAVGPR</sequence>
<dbReference type="Proteomes" id="UP000683000">
    <property type="component" value="Unassembled WGS sequence"/>
</dbReference>
<evidence type="ECO:0000256" key="1">
    <source>
        <dbReference type="SAM" id="MobiDB-lite"/>
    </source>
</evidence>
<gene>
    <name evidence="2" type="ORF">JVT61DRAFT_8518</name>
</gene>
<comment type="caution">
    <text evidence="2">The sequence shown here is derived from an EMBL/GenBank/DDBJ whole genome shotgun (WGS) entry which is preliminary data.</text>
</comment>
<dbReference type="InterPro" id="IPR011045">
    <property type="entry name" value="N2O_reductase_N"/>
</dbReference>
<proteinExistence type="predicted"/>
<protein>
    <submittedName>
        <fullName evidence="2">Uncharacterized protein</fullName>
    </submittedName>
</protein>
<feature type="region of interest" description="Disordered" evidence="1">
    <location>
        <begin position="1"/>
        <end position="26"/>
    </location>
</feature>
<organism evidence="2 3">
    <name type="scientific">Boletus reticuloceps</name>
    <dbReference type="NCBI Taxonomy" id="495285"/>
    <lineage>
        <taxon>Eukaryota</taxon>
        <taxon>Fungi</taxon>
        <taxon>Dikarya</taxon>
        <taxon>Basidiomycota</taxon>
        <taxon>Agaricomycotina</taxon>
        <taxon>Agaricomycetes</taxon>
        <taxon>Agaricomycetidae</taxon>
        <taxon>Boletales</taxon>
        <taxon>Boletineae</taxon>
        <taxon>Boletaceae</taxon>
        <taxon>Boletoideae</taxon>
        <taxon>Boletus</taxon>
    </lineage>
</organism>
<dbReference type="SUPFAM" id="SSF50974">
    <property type="entry name" value="Nitrous oxide reductase, N-terminal domain"/>
    <property type="match status" value="1"/>
</dbReference>
<feature type="compositionally biased region" description="Basic and acidic residues" evidence="1">
    <location>
        <begin position="13"/>
        <end position="26"/>
    </location>
</feature>
<keyword evidence="3" id="KW-1185">Reference proteome</keyword>
<dbReference type="AlphaFoldDB" id="A0A8I2YYG5"/>
<evidence type="ECO:0000313" key="2">
    <source>
        <dbReference type="EMBL" id="KAG6380400.1"/>
    </source>
</evidence>
<evidence type="ECO:0000313" key="3">
    <source>
        <dbReference type="Proteomes" id="UP000683000"/>
    </source>
</evidence>
<accession>A0A8I2YYG5</accession>
<reference evidence="2" key="1">
    <citation type="submission" date="2021-03" db="EMBL/GenBank/DDBJ databases">
        <title>Evolutionary innovations through gain and loss of genes in the ectomycorrhizal Boletales.</title>
        <authorList>
            <person name="Wu G."/>
            <person name="Miyauchi S."/>
            <person name="Morin E."/>
            <person name="Yang Z.-L."/>
            <person name="Xu J."/>
            <person name="Martin F.M."/>
        </authorList>
    </citation>
    <scope>NUCLEOTIDE SEQUENCE</scope>
    <source>
        <strain evidence="2">BR01</strain>
    </source>
</reference>
<dbReference type="EMBL" id="JAGFBS010000003">
    <property type="protein sequence ID" value="KAG6380400.1"/>
    <property type="molecule type" value="Genomic_DNA"/>
</dbReference>
<dbReference type="OrthoDB" id="2662816at2759"/>